<dbReference type="SUPFAM" id="SSF46785">
    <property type="entry name" value="Winged helix' DNA-binding domain"/>
    <property type="match status" value="1"/>
</dbReference>
<sequence length="345" mass="36214">MTPAPSVPTIAGGAIAGGAGAVYSELVLGSLTPRDLGLLTHPGPSLMSIVADSLGGRRQGVPPPWVAAVRRSAGRRAPGVLGPLFAPGTVAVPDCLTLSTDMGRIPIDEQLGGLRELPPDMLLEQLHADSGGLPPPGWRPVLAAPRRFLTAYADVLDSAWCAVAPVWRQAGELLDREAARVERCGADLTLVLAGTHTRLRARPGRIGLPDPNPETFDRAGRPVALLPLVSGYGASVFSVDRPDEVWLGYPVPGVRQLFGAPPPPTRHTALDLVLGEVRADVLRRADGVSTGRVAARVGCAVSTLTYHCDHLVAAGLLSRSREGRAVVLRRTERGESLLGLLDVPD</sequence>
<evidence type="ECO:0000313" key="1">
    <source>
        <dbReference type="EMBL" id="GEC20017.1"/>
    </source>
</evidence>
<proteinExistence type="predicted"/>
<gene>
    <name evidence="1" type="ORF">PHY01_23000</name>
</gene>
<organism evidence="1 2">
    <name type="scientific">Pseudonocardia hydrocarbonoxydans</name>
    <dbReference type="NCBI Taxonomy" id="76726"/>
    <lineage>
        <taxon>Bacteria</taxon>
        <taxon>Bacillati</taxon>
        <taxon>Actinomycetota</taxon>
        <taxon>Actinomycetes</taxon>
        <taxon>Pseudonocardiales</taxon>
        <taxon>Pseudonocardiaceae</taxon>
        <taxon>Pseudonocardia</taxon>
    </lineage>
</organism>
<dbReference type="Gene3D" id="1.10.10.10">
    <property type="entry name" value="Winged helix-like DNA-binding domain superfamily/Winged helix DNA-binding domain"/>
    <property type="match status" value="1"/>
</dbReference>
<dbReference type="EMBL" id="BJNG01000017">
    <property type="protein sequence ID" value="GEC20017.1"/>
    <property type="molecule type" value="Genomic_DNA"/>
</dbReference>
<evidence type="ECO:0000313" key="2">
    <source>
        <dbReference type="Proteomes" id="UP000320338"/>
    </source>
</evidence>
<comment type="caution">
    <text evidence="1">The sequence shown here is derived from an EMBL/GenBank/DDBJ whole genome shotgun (WGS) entry which is preliminary data.</text>
</comment>
<dbReference type="InterPro" id="IPR036388">
    <property type="entry name" value="WH-like_DNA-bd_sf"/>
</dbReference>
<dbReference type="Proteomes" id="UP000320338">
    <property type="component" value="Unassembled WGS sequence"/>
</dbReference>
<reference evidence="1 2" key="1">
    <citation type="submission" date="2019-06" db="EMBL/GenBank/DDBJ databases">
        <title>Whole genome shotgun sequence of Pseudonocardia hydrocarbonoxydans NBRC 14498.</title>
        <authorList>
            <person name="Hosoyama A."/>
            <person name="Uohara A."/>
            <person name="Ohji S."/>
            <person name="Ichikawa N."/>
        </authorList>
    </citation>
    <scope>NUCLEOTIDE SEQUENCE [LARGE SCALE GENOMIC DNA]</scope>
    <source>
        <strain evidence="1 2">NBRC 14498</strain>
    </source>
</reference>
<dbReference type="AlphaFoldDB" id="A0A4Y3WM36"/>
<accession>A0A4Y3WM36</accession>
<keyword evidence="2" id="KW-1185">Reference proteome</keyword>
<protein>
    <submittedName>
        <fullName evidence="1">Uncharacterized protein</fullName>
    </submittedName>
</protein>
<name>A0A4Y3WM36_9PSEU</name>
<dbReference type="InterPro" id="IPR036390">
    <property type="entry name" value="WH_DNA-bd_sf"/>
</dbReference>